<keyword evidence="4" id="KW-0255">Endonuclease</keyword>
<dbReference type="EnsemblFungi" id="EJT78122">
    <property type="protein sequence ID" value="EJT78122"/>
    <property type="gene ID" value="GGTG_03225"/>
</dbReference>
<dbReference type="PANTHER" id="PTHR42104:SF1">
    <property type="entry name" value="EXTRACELLULAR GUANYL-SPECIFIC RIBONUCLEASE RNTA (AFU_ORTHOLOGUE AFUA_4G03230)"/>
    <property type="match status" value="1"/>
</dbReference>
<reference evidence="11" key="4">
    <citation type="journal article" date="2015" name="G3 (Bethesda)">
        <title>Genome sequences of three phytopathogenic species of the Magnaporthaceae family of fungi.</title>
        <authorList>
            <person name="Okagaki L.H."/>
            <person name="Nunes C.C."/>
            <person name="Sailsbery J."/>
            <person name="Clay B."/>
            <person name="Brown D."/>
            <person name="John T."/>
            <person name="Oh Y."/>
            <person name="Young N."/>
            <person name="Fitzgerald M."/>
            <person name="Haas B.J."/>
            <person name="Zeng Q."/>
            <person name="Young S."/>
            <person name="Adiconis X."/>
            <person name="Fan L."/>
            <person name="Levin J.Z."/>
            <person name="Mitchell T.K."/>
            <person name="Okubara P.A."/>
            <person name="Farman M.L."/>
            <person name="Kohn L.M."/>
            <person name="Birren B."/>
            <person name="Ma L.-J."/>
            <person name="Dean R.A."/>
        </authorList>
    </citation>
    <scope>NUCLEOTIDE SEQUENCE</scope>
    <source>
        <strain evidence="11">R3-111a-1</strain>
    </source>
</reference>
<evidence type="ECO:0000256" key="3">
    <source>
        <dbReference type="ARBA" id="ARBA00022722"/>
    </source>
</evidence>
<evidence type="ECO:0000256" key="8">
    <source>
        <dbReference type="ARBA" id="ARBA00034015"/>
    </source>
</evidence>
<evidence type="ECO:0000256" key="5">
    <source>
        <dbReference type="ARBA" id="ARBA00022801"/>
    </source>
</evidence>
<keyword evidence="6" id="KW-1015">Disulfide bond</keyword>
<name>J3NPL7_GAET3</name>
<dbReference type="InterPro" id="IPR000026">
    <property type="entry name" value="N1-like"/>
</dbReference>
<dbReference type="GO" id="GO:0016787">
    <property type="term" value="F:hydrolase activity"/>
    <property type="evidence" value="ECO:0007669"/>
    <property type="project" value="UniProtKB-KW"/>
</dbReference>
<dbReference type="OrthoDB" id="5425539at2759"/>
<dbReference type="InterPro" id="IPR016191">
    <property type="entry name" value="Ribonuclease/ribotoxin"/>
</dbReference>
<evidence type="ECO:0000256" key="7">
    <source>
        <dbReference type="ARBA" id="ARBA00023239"/>
    </source>
</evidence>
<reference evidence="10" key="2">
    <citation type="submission" date="2010-07" db="EMBL/GenBank/DDBJ databases">
        <authorList>
            <consortium name="The Broad Institute Genome Sequencing Platform"/>
            <consortium name="Broad Institute Genome Sequencing Center for Infectious Disease"/>
            <person name="Ma L.-J."/>
            <person name="Dead R."/>
            <person name="Young S."/>
            <person name="Zeng Q."/>
            <person name="Koehrsen M."/>
            <person name="Alvarado L."/>
            <person name="Berlin A."/>
            <person name="Chapman S.B."/>
            <person name="Chen Z."/>
            <person name="Freedman E."/>
            <person name="Gellesch M."/>
            <person name="Goldberg J."/>
            <person name="Griggs A."/>
            <person name="Gujja S."/>
            <person name="Heilman E.R."/>
            <person name="Heiman D."/>
            <person name="Hepburn T."/>
            <person name="Howarth C."/>
            <person name="Jen D."/>
            <person name="Larson L."/>
            <person name="Mehta T."/>
            <person name="Neiman D."/>
            <person name="Pearson M."/>
            <person name="Roberts A."/>
            <person name="Saif S."/>
            <person name="Shea T."/>
            <person name="Shenoy N."/>
            <person name="Sisk P."/>
            <person name="Stolte C."/>
            <person name="Sykes S."/>
            <person name="Walk T."/>
            <person name="White J."/>
            <person name="Yandava C."/>
            <person name="Haas B."/>
            <person name="Nusbaum C."/>
            <person name="Birren B."/>
        </authorList>
    </citation>
    <scope>NUCLEOTIDE SEQUENCE</scope>
    <source>
        <strain evidence="10">R3-111a-1</strain>
    </source>
</reference>
<proteinExistence type="inferred from homology"/>
<accession>J3NPL7</accession>
<evidence type="ECO:0000313" key="11">
    <source>
        <dbReference type="EnsemblFungi" id="EJT78122"/>
    </source>
</evidence>
<comment type="similarity">
    <text evidence="1">Belongs to the ribonuclease N1/T1 family.</text>
</comment>
<evidence type="ECO:0000313" key="12">
    <source>
        <dbReference type="Proteomes" id="UP000006039"/>
    </source>
</evidence>
<dbReference type="RefSeq" id="XP_009219267.1">
    <property type="nucleotide sequence ID" value="XM_009221003.1"/>
</dbReference>
<dbReference type="Proteomes" id="UP000006039">
    <property type="component" value="Unassembled WGS sequence"/>
</dbReference>
<comment type="catalytic activity">
    <reaction evidence="8">
        <text>[RNA] containing guanosine + H2O = an [RNA fragment]-3'-guanosine-3'-phosphate + a 5'-hydroxy-ribonucleotide-3'-[RNA fragment].</text>
        <dbReference type="EC" id="4.6.1.24"/>
    </reaction>
</comment>
<keyword evidence="9" id="KW-0732">Signal</keyword>
<dbReference type="SUPFAM" id="SSF53933">
    <property type="entry name" value="Microbial ribonucleases"/>
    <property type="match status" value="1"/>
</dbReference>
<evidence type="ECO:0000256" key="2">
    <source>
        <dbReference type="ARBA" id="ARBA00012549"/>
    </source>
</evidence>
<dbReference type="PANTHER" id="PTHR42104">
    <property type="entry name" value="EXTRACELLULAR GUANYL-SPECIFIC RIBONUCLEASE RNTA (AFU_ORTHOLOGUE AFUA_4G03230)"/>
    <property type="match status" value="1"/>
</dbReference>
<reference evidence="12" key="1">
    <citation type="submission" date="2010-07" db="EMBL/GenBank/DDBJ databases">
        <title>The genome sequence of Gaeumannomyces graminis var. tritici strain R3-111a-1.</title>
        <authorList>
            <consortium name="The Broad Institute Genome Sequencing Platform"/>
            <person name="Ma L.-J."/>
            <person name="Dead R."/>
            <person name="Young S."/>
            <person name="Zeng Q."/>
            <person name="Koehrsen M."/>
            <person name="Alvarado L."/>
            <person name="Berlin A."/>
            <person name="Chapman S.B."/>
            <person name="Chen Z."/>
            <person name="Freedman E."/>
            <person name="Gellesch M."/>
            <person name="Goldberg J."/>
            <person name="Griggs A."/>
            <person name="Gujja S."/>
            <person name="Heilman E.R."/>
            <person name="Heiman D."/>
            <person name="Hepburn T."/>
            <person name="Howarth C."/>
            <person name="Jen D."/>
            <person name="Larson L."/>
            <person name="Mehta T."/>
            <person name="Neiman D."/>
            <person name="Pearson M."/>
            <person name="Roberts A."/>
            <person name="Saif S."/>
            <person name="Shea T."/>
            <person name="Shenoy N."/>
            <person name="Sisk P."/>
            <person name="Stolte C."/>
            <person name="Sykes S."/>
            <person name="Walk T."/>
            <person name="White J."/>
            <person name="Yandava C."/>
            <person name="Haas B."/>
            <person name="Nusbaum C."/>
            <person name="Birren B."/>
        </authorList>
    </citation>
    <scope>NUCLEOTIDE SEQUENCE [LARGE SCALE GENOMIC DNA]</scope>
    <source>
        <strain evidence="12">R3-111a-1</strain>
    </source>
</reference>
<evidence type="ECO:0000256" key="4">
    <source>
        <dbReference type="ARBA" id="ARBA00022759"/>
    </source>
</evidence>
<reference evidence="10" key="3">
    <citation type="submission" date="2010-09" db="EMBL/GenBank/DDBJ databases">
        <title>Annotation of Gaeumannomyces graminis var. tritici R3-111a-1.</title>
        <authorList>
            <consortium name="The Broad Institute Genome Sequencing Platform"/>
            <person name="Ma L.-J."/>
            <person name="Dead R."/>
            <person name="Young S.K."/>
            <person name="Zeng Q."/>
            <person name="Gargeya S."/>
            <person name="Fitzgerald M."/>
            <person name="Haas B."/>
            <person name="Abouelleil A."/>
            <person name="Alvarado L."/>
            <person name="Arachchi H.M."/>
            <person name="Berlin A."/>
            <person name="Brown A."/>
            <person name="Chapman S.B."/>
            <person name="Chen Z."/>
            <person name="Dunbar C."/>
            <person name="Freedman E."/>
            <person name="Gearin G."/>
            <person name="Gellesch M."/>
            <person name="Goldberg J."/>
            <person name="Griggs A."/>
            <person name="Gujja S."/>
            <person name="Heiman D."/>
            <person name="Howarth C."/>
            <person name="Larson L."/>
            <person name="Lui A."/>
            <person name="MacDonald P.J.P."/>
            <person name="Mehta T."/>
            <person name="Montmayeur A."/>
            <person name="Murphy C."/>
            <person name="Neiman D."/>
            <person name="Pearson M."/>
            <person name="Priest M."/>
            <person name="Roberts A."/>
            <person name="Saif S."/>
            <person name="Shea T."/>
            <person name="Shenoy N."/>
            <person name="Sisk P."/>
            <person name="Stolte C."/>
            <person name="Sykes S."/>
            <person name="Yandava C."/>
            <person name="Wortman J."/>
            <person name="Nusbaum C."/>
            <person name="Birren B."/>
        </authorList>
    </citation>
    <scope>NUCLEOTIDE SEQUENCE</scope>
    <source>
        <strain evidence="10">R3-111a-1</strain>
    </source>
</reference>
<dbReference type="GO" id="GO:0003723">
    <property type="term" value="F:RNA binding"/>
    <property type="evidence" value="ECO:0007669"/>
    <property type="project" value="InterPro"/>
</dbReference>
<evidence type="ECO:0000256" key="6">
    <source>
        <dbReference type="ARBA" id="ARBA00023157"/>
    </source>
</evidence>
<dbReference type="eggNOG" id="ENOG502SA4T">
    <property type="taxonomic scope" value="Eukaryota"/>
</dbReference>
<dbReference type="Pfam" id="PF00545">
    <property type="entry name" value="Ribonuclease"/>
    <property type="match status" value="1"/>
</dbReference>
<keyword evidence="12" id="KW-1185">Reference proteome</keyword>
<dbReference type="EC" id="4.6.1.24" evidence="2"/>
<keyword evidence="5" id="KW-0378">Hydrolase</keyword>
<organism evidence="10">
    <name type="scientific">Gaeumannomyces tritici (strain R3-111a-1)</name>
    <name type="common">Wheat and barley take-all root rot fungus</name>
    <name type="synonym">Gaeumannomyces graminis var. tritici</name>
    <dbReference type="NCBI Taxonomy" id="644352"/>
    <lineage>
        <taxon>Eukaryota</taxon>
        <taxon>Fungi</taxon>
        <taxon>Dikarya</taxon>
        <taxon>Ascomycota</taxon>
        <taxon>Pezizomycotina</taxon>
        <taxon>Sordariomycetes</taxon>
        <taxon>Sordariomycetidae</taxon>
        <taxon>Magnaporthales</taxon>
        <taxon>Magnaporthaceae</taxon>
        <taxon>Gaeumannomyces</taxon>
    </lineage>
</organism>
<dbReference type="EMBL" id="GL385396">
    <property type="protein sequence ID" value="EJT78122.1"/>
    <property type="molecule type" value="Genomic_DNA"/>
</dbReference>
<evidence type="ECO:0000256" key="1">
    <source>
        <dbReference type="ARBA" id="ARBA00009006"/>
    </source>
</evidence>
<reference evidence="11" key="5">
    <citation type="submission" date="2018-04" db="UniProtKB">
        <authorList>
            <consortium name="EnsemblFungi"/>
        </authorList>
    </citation>
    <scope>IDENTIFICATION</scope>
    <source>
        <strain evidence="11">R3-111a-1</strain>
    </source>
</reference>
<keyword evidence="7" id="KW-0456">Lyase</keyword>
<sequence length="182" mass="18838">MVCLRSTLVLALCAISASAAPSAGQLLDKRQGTTALDTVTCGSNSYSRTQIEAATAEGCRLNAAGQTLGNNRYPHTFNNREKLVFAAGGPFQEFPILSNGQNFTGRSPGPDRVVFNPNIGGKCTYVGSMTHTGASGNGFLLCTTKQSRSQTQSDKSAASSLGGTLGKGTAATVLSMLINARL</sequence>
<dbReference type="Gene3D" id="3.10.450.30">
    <property type="entry name" value="Microbial ribonucleases"/>
    <property type="match status" value="1"/>
</dbReference>
<gene>
    <name evidence="11" type="primary">20343683</name>
    <name evidence="10" type="ORF">GGTG_03225</name>
</gene>
<dbReference type="GO" id="GO:0046589">
    <property type="term" value="F:ribonuclease T1 activity"/>
    <property type="evidence" value="ECO:0007669"/>
    <property type="project" value="UniProtKB-EC"/>
</dbReference>
<evidence type="ECO:0000313" key="10">
    <source>
        <dbReference type="EMBL" id="EJT78122.1"/>
    </source>
</evidence>
<dbReference type="VEuPathDB" id="FungiDB:GGTG_03225"/>
<protein>
    <recommendedName>
        <fullName evidence="2">ribonuclease T1</fullName>
        <ecNumber evidence="2">4.6.1.24</ecNumber>
    </recommendedName>
</protein>
<dbReference type="AlphaFoldDB" id="J3NPL7"/>
<keyword evidence="3" id="KW-0540">Nuclease</keyword>
<feature type="signal peptide" evidence="9">
    <location>
        <begin position="1"/>
        <end position="19"/>
    </location>
</feature>
<evidence type="ECO:0000256" key="9">
    <source>
        <dbReference type="SAM" id="SignalP"/>
    </source>
</evidence>
<dbReference type="HOGENOM" id="CLU_111658_0_1_1"/>
<feature type="chain" id="PRO_5015094329" description="ribonuclease T1" evidence="9">
    <location>
        <begin position="20"/>
        <end position="182"/>
    </location>
</feature>
<dbReference type="GeneID" id="20343683"/>